<keyword evidence="7" id="KW-1185">Reference proteome</keyword>
<name>A0A859DSC2_9FIRM</name>
<gene>
    <name evidence="4" type="ORF">GJQ69_08845</name>
    <name evidence="5" type="ORF">GKP14_04940</name>
</gene>
<dbReference type="KEGG" id="clf:GJQ69_08845"/>
<evidence type="ECO:0000313" key="6">
    <source>
        <dbReference type="Proteomes" id="UP000501316"/>
    </source>
</evidence>
<feature type="domain" description="M23ase beta-sheet core" evidence="3">
    <location>
        <begin position="169"/>
        <end position="265"/>
    </location>
</feature>
<keyword evidence="2" id="KW-0472">Membrane</keyword>
<dbReference type="PANTHER" id="PTHR21666">
    <property type="entry name" value="PEPTIDASE-RELATED"/>
    <property type="match status" value="1"/>
</dbReference>
<evidence type="ECO:0000256" key="2">
    <source>
        <dbReference type="SAM" id="Phobius"/>
    </source>
</evidence>
<keyword evidence="2" id="KW-1133">Transmembrane helix</keyword>
<evidence type="ECO:0000313" key="5">
    <source>
        <dbReference type="EMBL" id="QKO30410.1"/>
    </source>
</evidence>
<evidence type="ECO:0000313" key="4">
    <source>
        <dbReference type="EMBL" id="QKN24574.1"/>
    </source>
</evidence>
<dbReference type="InterPro" id="IPR011055">
    <property type="entry name" value="Dup_hybrid_motif"/>
</dbReference>
<dbReference type="Pfam" id="PF01551">
    <property type="entry name" value="Peptidase_M23"/>
    <property type="match status" value="1"/>
</dbReference>
<evidence type="ECO:0000313" key="7">
    <source>
        <dbReference type="Proteomes" id="UP000509623"/>
    </source>
</evidence>
<accession>A0A859DSC2</accession>
<organism evidence="4 6">
    <name type="scientific">Caproicibacterium lactatifermentans</name>
    <dbReference type="NCBI Taxonomy" id="2666138"/>
    <lineage>
        <taxon>Bacteria</taxon>
        <taxon>Bacillati</taxon>
        <taxon>Bacillota</taxon>
        <taxon>Clostridia</taxon>
        <taxon>Eubacteriales</taxon>
        <taxon>Oscillospiraceae</taxon>
        <taxon>Caproicibacterium</taxon>
    </lineage>
</organism>
<sequence length="270" mass="28008">MNTQDYKKQEEQENGTSTGYPSGGTNSSPGKKPPKGKKGFYIALVICLTAVTVAGWTTYSSLHKYKKSTLDTLNTITESTVSSPQESLPSVSSQSGWETSSVTSEPAQSSQAEASAAPASSAAAAAQPKSAAPAAAAPAGLQEPVPDAPVQHAFSETPLYSKTMHDWRAHAGIDLRAAKGTPVCAAADGTVQAVSEPEDFGGMVQVVHANGLTTCYCGLTDISVHKGDTVKVGHQLGKVGEIPCEADEAPHLHFAVQKSGKFLDPADLLK</sequence>
<dbReference type="EMBL" id="CP046051">
    <property type="protein sequence ID" value="QKN24574.1"/>
    <property type="molecule type" value="Genomic_DNA"/>
</dbReference>
<dbReference type="CDD" id="cd12797">
    <property type="entry name" value="M23_peptidase"/>
    <property type="match status" value="1"/>
</dbReference>
<dbReference type="PANTHER" id="PTHR21666:SF270">
    <property type="entry name" value="MUREIN HYDROLASE ACTIVATOR ENVC"/>
    <property type="match status" value="1"/>
</dbReference>
<evidence type="ECO:0000259" key="3">
    <source>
        <dbReference type="Pfam" id="PF01551"/>
    </source>
</evidence>
<reference evidence="5" key="2">
    <citation type="journal article" date="2021" name="Appl. Environ. Microbiol.">
        <title>Adaptability of a Caproate-Producing Bacterium Contributes to Its Dominance in an Anaerobic Fermentation System.</title>
        <authorList>
            <person name="Wang H."/>
            <person name="Gu Y."/>
            <person name="Zhou W."/>
            <person name="Zhao D."/>
            <person name="Qiao Z."/>
            <person name="Zheng J."/>
            <person name="Gao J."/>
            <person name="Chen X."/>
            <person name="Ren C."/>
            <person name="Xu Y."/>
        </authorList>
    </citation>
    <scope>NUCLEOTIDE SEQUENCE</scope>
    <source>
        <strain evidence="5">JNU-WLY1368</strain>
    </source>
</reference>
<dbReference type="InterPro" id="IPR050570">
    <property type="entry name" value="Cell_wall_metabolism_enzyme"/>
</dbReference>
<dbReference type="SUPFAM" id="SSF51261">
    <property type="entry name" value="Duplicated hybrid motif"/>
    <property type="match status" value="1"/>
</dbReference>
<dbReference type="InterPro" id="IPR016047">
    <property type="entry name" value="M23ase_b-sheet_dom"/>
</dbReference>
<evidence type="ECO:0000256" key="1">
    <source>
        <dbReference type="SAM" id="MobiDB-lite"/>
    </source>
</evidence>
<proteinExistence type="predicted"/>
<feature type="transmembrane region" description="Helical" evidence="2">
    <location>
        <begin position="40"/>
        <end position="59"/>
    </location>
</feature>
<feature type="compositionally biased region" description="Low complexity" evidence="1">
    <location>
        <begin position="104"/>
        <end position="126"/>
    </location>
</feature>
<dbReference type="GO" id="GO:0004222">
    <property type="term" value="F:metalloendopeptidase activity"/>
    <property type="evidence" value="ECO:0007669"/>
    <property type="project" value="TreeGrafter"/>
</dbReference>
<keyword evidence="2" id="KW-0812">Transmembrane</keyword>
<dbReference type="RefSeq" id="WP_086035089.1">
    <property type="nucleotide sequence ID" value="NZ_CP046051.1"/>
</dbReference>
<dbReference type="Proteomes" id="UP000509623">
    <property type="component" value="Chromosome"/>
</dbReference>
<dbReference type="Proteomes" id="UP000501316">
    <property type="component" value="Chromosome"/>
</dbReference>
<feature type="compositionally biased region" description="Basic and acidic residues" evidence="1">
    <location>
        <begin position="1"/>
        <end position="11"/>
    </location>
</feature>
<reference evidence="5" key="3">
    <citation type="journal article" date="2022" name="Int. J. Syst. Evol. Microbiol.">
        <title>Caproicibacterium lactatifermentans sp. nov., isolated from pit clay used for the production of Chinese strong aroma-type liquor.</title>
        <authorList>
            <person name="Wang H."/>
            <person name="Gu Y."/>
            <person name="Zhao D."/>
            <person name="Qiao Z."/>
            <person name="Zheng J."/>
            <person name="Gao J."/>
            <person name="Ren C."/>
            <person name="Xu Y."/>
        </authorList>
    </citation>
    <scope>NUCLEOTIDE SEQUENCE</scope>
    <source>
        <strain evidence="5">JNU-WLY1368</strain>
    </source>
</reference>
<dbReference type="Gene3D" id="2.70.70.10">
    <property type="entry name" value="Glucose Permease (Domain IIA)"/>
    <property type="match status" value="1"/>
</dbReference>
<feature type="compositionally biased region" description="Low complexity" evidence="1">
    <location>
        <begin position="81"/>
        <end position="95"/>
    </location>
</feature>
<protein>
    <submittedName>
        <fullName evidence="4">Peptidoglycan DD-metalloendopeptidase family protein</fullName>
    </submittedName>
</protein>
<dbReference type="EMBL" id="CP046161">
    <property type="protein sequence ID" value="QKO30410.1"/>
    <property type="molecule type" value="Genomic_DNA"/>
</dbReference>
<feature type="region of interest" description="Disordered" evidence="1">
    <location>
        <begin position="79"/>
        <end position="126"/>
    </location>
</feature>
<dbReference type="AlphaFoldDB" id="A0A859DSC2"/>
<reference evidence="6 7" key="1">
    <citation type="submission" date="2019-11" db="EMBL/GenBank/DDBJ databases">
        <authorList>
            <person name="Ren C."/>
            <person name="Wang H."/>
            <person name="Xu Y."/>
        </authorList>
    </citation>
    <scope>NUCLEOTIDE SEQUENCE [LARGE SCALE GENOMIC DNA]</scope>
    <source>
        <strain evidence="7">JNU-WLY1368</strain>
        <strain evidence="4 6">LBM 19010</strain>
    </source>
</reference>
<feature type="region of interest" description="Disordered" evidence="1">
    <location>
        <begin position="1"/>
        <end position="34"/>
    </location>
</feature>